<evidence type="ECO:0000313" key="2">
    <source>
        <dbReference type="EMBL" id="QTR45288.1"/>
    </source>
</evidence>
<name>A0ABX7WSB7_9GAMM</name>
<accession>A0ABX7WSB7</accession>
<dbReference type="InterPro" id="IPR022009">
    <property type="entry name" value="Resctriction_endonuc_II_NotI"/>
</dbReference>
<dbReference type="EMBL" id="CP072801">
    <property type="protein sequence ID" value="QTR45288.1"/>
    <property type="molecule type" value="Genomic_DNA"/>
</dbReference>
<keyword evidence="3" id="KW-1185">Reference proteome</keyword>
<proteinExistence type="predicted"/>
<gene>
    <name evidence="2" type="ORF">J9253_14920</name>
</gene>
<reference evidence="2 3" key="1">
    <citation type="submission" date="2021-04" db="EMBL/GenBank/DDBJ databases">
        <title>Genomics, taxonomy and metabolism of representatives of sulfur bacteria of the genus Thiothrix: Thiothrix fructosivorans QT, Thiothrix unzii A1T and three new species, Thiothrix subterranea sp. nov., Thiothrix litoralis sp. nov. and 'Candidatus Thiothrix anitrata' sp. nov.</title>
        <authorList>
            <person name="Ravin N.V."/>
            <person name="Smolyakov D."/>
            <person name="Rudenko T.S."/>
            <person name="Mardanov A.V."/>
            <person name="Beletsky A.V."/>
            <person name="Markov N.D."/>
            <person name="Fomenkov A.I."/>
            <person name="Roberts R.J."/>
            <person name="Karnachuk O.V."/>
            <person name="Novikov A."/>
            <person name="Grabovich M.Y."/>
        </authorList>
    </citation>
    <scope>NUCLEOTIDE SEQUENCE [LARGE SCALE GENOMIC DNA]</scope>
    <source>
        <strain evidence="2 3">AS</strain>
    </source>
</reference>
<dbReference type="RefSeq" id="WP_210221706.1">
    <property type="nucleotide sequence ID" value="NZ_CP072801.1"/>
</dbReference>
<dbReference type="Pfam" id="PF12183">
    <property type="entry name" value="NotI"/>
    <property type="match status" value="1"/>
</dbReference>
<organism evidence="2 3">
    <name type="scientific">Thiothrix litoralis</name>
    <dbReference type="NCBI Taxonomy" id="2891210"/>
    <lineage>
        <taxon>Bacteria</taxon>
        <taxon>Pseudomonadati</taxon>
        <taxon>Pseudomonadota</taxon>
        <taxon>Gammaproteobacteria</taxon>
        <taxon>Thiotrichales</taxon>
        <taxon>Thiotrichaceae</taxon>
        <taxon>Thiothrix</taxon>
    </lineage>
</organism>
<protein>
    <recommendedName>
        <fullName evidence="1">Restriction endonuclease type II NotI domain-containing protein</fullName>
    </recommendedName>
</protein>
<evidence type="ECO:0000313" key="3">
    <source>
        <dbReference type="Proteomes" id="UP000672039"/>
    </source>
</evidence>
<dbReference type="Proteomes" id="UP000672039">
    <property type="component" value="Chromosome"/>
</dbReference>
<evidence type="ECO:0000259" key="1">
    <source>
        <dbReference type="Pfam" id="PF12183"/>
    </source>
</evidence>
<sequence>MSKVVELFGQSVTKPEVDWNAVVAEQQCVYAGKKCYKIRKSDPSTAIGSCAVLYGKEPIPIIICPNRLLERRQIFTDCLHLLTLHEPGNELHIVSEVAIPGGSVDYFLVSVKSGKVKDFVGIELQTLDTTGTVWPERQRLLRKLGVPRVDDGESSDKPFGMNWKMTAKTILVQMHHKIQTFEHVNKKLVLVVQDKLLDYMGREFKFDHLHNPAVIGDSMHWHAYRMDRLADQSYKLVMGSRLSTDADGIGLCLGLQAEARIELEQIMQTLQAKLSTTTLFAPV</sequence>
<feature type="domain" description="Restriction endonuclease type II NotI" evidence="1">
    <location>
        <begin position="53"/>
        <end position="215"/>
    </location>
</feature>